<dbReference type="RefSeq" id="WP_008779911.1">
    <property type="nucleotide sequence ID" value="NZ_CAXSUO010000003.1"/>
</dbReference>
<dbReference type="InterPro" id="IPR041633">
    <property type="entry name" value="Polbeta"/>
</dbReference>
<dbReference type="SUPFAM" id="SSF81301">
    <property type="entry name" value="Nucleotidyltransferase"/>
    <property type="match status" value="1"/>
</dbReference>
<feature type="domain" description="Polymerase beta nucleotidyltransferase" evidence="1">
    <location>
        <begin position="32"/>
        <end position="101"/>
    </location>
</feature>
<evidence type="ECO:0000313" key="3">
    <source>
        <dbReference type="EMBL" id="RHD76252.1"/>
    </source>
</evidence>
<accession>A0A3D9ACV7</accession>
<dbReference type="Proteomes" id="UP000461276">
    <property type="component" value="Unassembled WGS sequence"/>
</dbReference>
<keyword evidence="2" id="KW-0808">Transferase</keyword>
<dbReference type="AlphaFoldDB" id="A0A3D9ACV7"/>
<name>A0A3D9ACV7_PARDI</name>
<evidence type="ECO:0000259" key="1">
    <source>
        <dbReference type="Pfam" id="PF18765"/>
    </source>
</evidence>
<reference evidence="2 5" key="2">
    <citation type="journal article" date="2019" name="Nat. Med.">
        <title>A library of human gut bacterial isolates paired with longitudinal multiomics data enables mechanistic microbiome research.</title>
        <authorList>
            <person name="Poyet M."/>
            <person name="Groussin M."/>
            <person name="Gibbons S.M."/>
            <person name="Avila-Pacheco J."/>
            <person name="Jiang X."/>
            <person name="Kearney S.M."/>
            <person name="Perrotta A.R."/>
            <person name="Berdy B."/>
            <person name="Zhao S."/>
            <person name="Lieberman T.D."/>
            <person name="Swanson P.K."/>
            <person name="Smith M."/>
            <person name="Roesemann S."/>
            <person name="Alexander J.E."/>
            <person name="Rich S.A."/>
            <person name="Livny J."/>
            <person name="Vlamakis H."/>
            <person name="Clish C."/>
            <person name="Bullock K."/>
            <person name="Deik A."/>
            <person name="Scott J."/>
            <person name="Pierce K.A."/>
            <person name="Xavier R.J."/>
            <person name="Alm E.J."/>
        </authorList>
    </citation>
    <scope>NUCLEOTIDE SEQUENCE [LARGE SCALE GENOMIC DNA]</scope>
    <source>
        <strain evidence="2 5">BIOML-A9</strain>
    </source>
</reference>
<dbReference type="EMBL" id="WKMY01000006">
    <property type="protein sequence ID" value="MRY93589.1"/>
    <property type="molecule type" value="Genomic_DNA"/>
</dbReference>
<dbReference type="GO" id="GO:0016740">
    <property type="term" value="F:transferase activity"/>
    <property type="evidence" value="ECO:0007669"/>
    <property type="project" value="UniProtKB-KW"/>
</dbReference>
<proteinExistence type="predicted"/>
<dbReference type="EMBL" id="QSJN01000003">
    <property type="protein sequence ID" value="RHD76252.1"/>
    <property type="molecule type" value="Genomic_DNA"/>
</dbReference>
<reference evidence="3 4" key="1">
    <citation type="submission" date="2018-08" db="EMBL/GenBank/DDBJ databases">
        <title>A genome reference for cultivated species of the human gut microbiota.</title>
        <authorList>
            <person name="Zou Y."/>
            <person name="Xue W."/>
            <person name="Luo G."/>
        </authorList>
    </citation>
    <scope>NUCLEOTIDE SEQUENCE [LARGE SCALE GENOMIC DNA]</scope>
    <source>
        <strain evidence="3 4">AM30-4</strain>
    </source>
</reference>
<dbReference type="Pfam" id="PF18765">
    <property type="entry name" value="Polbeta"/>
    <property type="match status" value="1"/>
</dbReference>
<protein>
    <submittedName>
        <fullName evidence="2">Nucleotidyltransferase</fullName>
    </submittedName>
</protein>
<dbReference type="Proteomes" id="UP000284660">
    <property type="component" value="Unassembled WGS sequence"/>
</dbReference>
<dbReference type="CDD" id="cd05403">
    <property type="entry name" value="NT_KNTase_like"/>
    <property type="match status" value="1"/>
</dbReference>
<sequence>MVQWGRFRSGLLVQEWGGGLRQGRRFASGFVLTNRFTEKSDIDLVVDFDKEVEQVNYVNNFFDLRNALSAIFHREIDLLEDKSIRNPILRKNIDNTKLLIYG</sequence>
<evidence type="ECO:0000313" key="2">
    <source>
        <dbReference type="EMBL" id="MRY93589.1"/>
    </source>
</evidence>
<organism evidence="2 5">
    <name type="scientific">Parabacteroides distasonis</name>
    <dbReference type="NCBI Taxonomy" id="823"/>
    <lineage>
        <taxon>Bacteria</taxon>
        <taxon>Pseudomonadati</taxon>
        <taxon>Bacteroidota</taxon>
        <taxon>Bacteroidia</taxon>
        <taxon>Bacteroidales</taxon>
        <taxon>Tannerellaceae</taxon>
        <taxon>Parabacteroides</taxon>
    </lineage>
</organism>
<comment type="caution">
    <text evidence="2">The sequence shown here is derived from an EMBL/GenBank/DDBJ whole genome shotgun (WGS) entry which is preliminary data.</text>
</comment>
<gene>
    <name evidence="3" type="ORF">DW782_05640</name>
    <name evidence="2" type="ORF">GKD67_10185</name>
</gene>
<dbReference type="InterPro" id="IPR043519">
    <property type="entry name" value="NT_sf"/>
</dbReference>
<dbReference type="Gene3D" id="3.30.460.10">
    <property type="entry name" value="Beta Polymerase, domain 2"/>
    <property type="match status" value="1"/>
</dbReference>
<evidence type="ECO:0000313" key="5">
    <source>
        <dbReference type="Proteomes" id="UP000461276"/>
    </source>
</evidence>
<evidence type="ECO:0000313" key="4">
    <source>
        <dbReference type="Proteomes" id="UP000284660"/>
    </source>
</evidence>